<evidence type="ECO:0000313" key="2">
    <source>
        <dbReference type="EMBL" id="KYF34639.1"/>
    </source>
</evidence>
<dbReference type="EMBL" id="LROT01000013">
    <property type="protein sequence ID" value="KYF34639.1"/>
    <property type="molecule type" value="Genomic_DNA"/>
</dbReference>
<dbReference type="Proteomes" id="UP000075618">
    <property type="component" value="Unassembled WGS sequence"/>
</dbReference>
<evidence type="ECO:0000256" key="1">
    <source>
        <dbReference type="SAM" id="Phobius"/>
    </source>
</evidence>
<keyword evidence="1" id="KW-0812">Transmembrane</keyword>
<reference evidence="2 3" key="1">
    <citation type="submission" date="2016-01" db="EMBL/GenBank/DDBJ databases">
        <title>Highly variable Streptococcus oralis are common among viridans streptococci isolated from primates.</title>
        <authorList>
            <person name="Denapaite D."/>
            <person name="Rieger M."/>
            <person name="Koendgen S."/>
            <person name="Brueckner R."/>
            <person name="Ochigava I."/>
            <person name="Kappeler P."/>
            <person name="Maetz-Rensing K."/>
            <person name="Leendertz F."/>
            <person name="Hakenbeck R."/>
        </authorList>
    </citation>
    <scope>NUCLEOTIDE SEQUENCE [LARGE SCALE GENOMIC DNA]</scope>
    <source>
        <strain evidence="2 3">10712</strain>
    </source>
</reference>
<dbReference type="PATRIC" id="fig|28037.237.peg.528"/>
<name>A0A150NME3_STRMT</name>
<protein>
    <submittedName>
        <fullName evidence="2">Substrate-specific component PanT of putative pantothenate ECF transporter</fullName>
    </submittedName>
</protein>
<dbReference type="Gene3D" id="1.10.1760.20">
    <property type="match status" value="1"/>
</dbReference>
<dbReference type="AlphaFoldDB" id="A0A150NME3"/>
<keyword evidence="1" id="KW-1133">Transmembrane helix</keyword>
<comment type="caution">
    <text evidence="2">The sequence shown here is derived from an EMBL/GenBank/DDBJ whole genome shotgun (WGS) entry which is preliminary data.</text>
</comment>
<feature type="transmembrane region" description="Helical" evidence="1">
    <location>
        <begin position="20"/>
        <end position="45"/>
    </location>
</feature>
<proteinExistence type="predicted"/>
<sequence length="83" mass="9235">MYLVEFSTFFGNVFDGNIQKLLATVISTNSIAELVISAVLTLAIVPRLQTLKNKNISTFKLEGGDFALYSFFLVKSLPIFNLK</sequence>
<gene>
    <name evidence="2" type="ORF">SMI10712_01076</name>
</gene>
<evidence type="ECO:0000313" key="3">
    <source>
        <dbReference type="Proteomes" id="UP000075618"/>
    </source>
</evidence>
<keyword evidence="1" id="KW-0472">Membrane</keyword>
<accession>A0A150NME3</accession>
<organism evidence="2 3">
    <name type="scientific">Streptococcus mitis</name>
    <dbReference type="NCBI Taxonomy" id="28037"/>
    <lineage>
        <taxon>Bacteria</taxon>
        <taxon>Bacillati</taxon>
        <taxon>Bacillota</taxon>
        <taxon>Bacilli</taxon>
        <taxon>Lactobacillales</taxon>
        <taxon>Streptococcaceae</taxon>
        <taxon>Streptococcus</taxon>
        <taxon>Streptococcus mitis group</taxon>
    </lineage>
</organism>